<evidence type="ECO:0000313" key="3">
    <source>
        <dbReference type="WBParaSite" id="maker-uti_cns_0001126-snap-gene-0.6-mRNA-1"/>
    </source>
</evidence>
<evidence type="ECO:0000256" key="1">
    <source>
        <dbReference type="SAM" id="Phobius"/>
    </source>
</evidence>
<keyword evidence="1" id="KW-0812">Transmembrane</keyword>
<feature type="transmembrane region" description="Helical" evidence="1">
    <location>
        <begin position="76"/>
        <end position="96"/>
    </location>
</feature>
<feature type="transmembrane region" description="Helical" evidence="1">
    <location>
        <begin position="32"/>
        <end position="56"/>
    </location>
</feature>
<sequence length="141" mass="14990">MPFIAPATKVQANVTENTESREEKVRNDKRKLATSAAGVAINGIVALAADIIFISYSCTAARAALLSVTLGCCGTRLLHCLILALNVAFVTCSFLTRLSSEPHCTAMTIGITGITLLMYLPCCIAAAAILLHWHRDRGALT</sequence>
<dbReference type="Proteomes" id="UP000095280">
    <property type="component" value="Unplaced"/>
</dbReference>
<keyword evidence="2" id="KW-1185">Reference proteome</keyword>
<accession>A0A1I8G810</accession>
<dbReference type="WBParaSite" id="maker-uti_cns_0001126-snap-gene-0.6-mRNA-1">
    <property type="protein sequence ID" value="maker-uti_cns_0001126-snap-gene-0.6-mRNA-1"/>
    <property type="gene ID" value="maker-uti_cns_0001126-snap-gene-0.6"/>
</dbReference>
<evidence type="ECO:0000313" key="2">
    <source>
        <dbReference type="Proteomes" id="UP000095280"/>
    </source>
</evidence>
<keyword evidence="1" id="KW-1133">Transmembrane helix</keyword>
<organism evidence="2 3">
    <name type="scientific">Macrostomum lignano</name>
    <dbReference type="NCBI Taxonomy" id="282301"/>
    <lineage>
        <taxon>Eukaryota</taxon>
        <taxon>Metazoa</taxon>
        <taxon>Spiralia</taxon>
        <taxon>Lophotrochozoa</taxon>
        <taxon>Platyhelminthes</taxon>
        <taxon>Rhabditophora</taxon>
        <taxon>Macrostomorpha</taxon>
        <taxon>Macrostomida</taxon>
        <taxon>Macrostomidae</taxon>
        <taxon>Macrostomum</taxon>
    </lineage>
</organism>
<name>A0A1I8G810_9PLAT</name>
<keyword evidence="1" id="KW-0472">Membrane</keyword>
<protein>
    <submittedName>
        <fullName evidence="3">G_PROTEIN_RECEP_F1_2 domain-containing protein</fullName>
    </submittedName>
</protein>
<feature type="transmembrane region" description="Helical" evidence="1">
    <location>
        <begin position="108"/>
        <end position="133"/>
    </location>
</feature>
<proteinExistence type="predicted"/>
<reference evidence="3" key="1">
    <citation type="submission" date="2016-11" db="UniProtKB">
        <authorList>
            <consortium name="WormBaseParasite"/>
        </authorList>
    </citation>
    <scope>IDENTIFICATION</scope>
</reference>
<dbReference type="AlphaFoldDB" id="A0A1I8G810"/>